<protein>
    <recommendedName>
        <fullName evidence="4">DUF1453 domain-containing protein</fullName>
    </recommendedName>
</protein>
<dbReference type="InterPro" id="IPR058247">
    <property type="entry name" value="DUF1453"/>
</dbReference>
<dbReference type="Pfam" id="PF07301">
    <property type="entry name" value="DUF1453"/>
    <property type="match status" value="1"/>
</dbReference>
<comment type="caution">
    <text evidence="2">The sequence shown here is derived from an EMBL/GenBank/DDBJ whole genome shotgun (WGS) entry which is preliminary data.</text>
</comment>
<name>A0A2S7EVX4_9XANT</name>
<keyword evidence="1" id="KW-1133">Transmembrane helix</keyword>
<feature type="transmembrane region" description="Helical" evidence="1">
    <location>
        <begin position="44"/>
        <end position="61"/>
    </location>
</feature>
<evidence type="ECO:0000313" key="2">
    <source>
        <dbReference type="EMBL" id="PPU97284.1"/>
    </source>
</evidence>
<keyword evidence="3" id="KW-1185">Reference proteome</keyword>
<evidence type="ECO:0000256" key="1">
    <source>
        <dbReference type="SAM" id="Phobius"/>
    </source>
</evidence>
<sequence length="183" mass="19097">MAATGIALLTPYLATAGIGWLYYRRIRRYFGRQPWQPRRTVARMLLLSLATAGLSYLAAVLPPVRLGMALGVVAGAALGAFALHHTRIELLEGRRYYTPNPWIGAGLGVLLIGRLAWRWASGAFSGGGAQSLHNASALTLAIAAALVAYSLVHTGGLLLRMRALAPAAPDAGGASTGVGNGKP</sequence>
<keyword evidence="1" id="KW-0472">Membrane</keyword>
<dbReference type="Proteomes" id="UP000238261">
    <property type="component" value="Unassembled WGS sequence"/>
</dbReference>
<proteinExistence type="predicted"/>
<feature type="transmembrane region" description="Helical" evidence="1">
    <location>
        <begin position="6"/>
        <end position="23"/>
    </location>
</feature>
<feature type="transmembrane region" description="Helical" evidence="1">
    <location>
        <begin position="96"/>
        <end position="117"/>
    </location>
</feature>
<evidence type="ECO:0000313" key="3">
    <source>
        <dbReference type="Proteomes" id="UP000238261"/>
    </source>
</evidence>
<feature type="transmembrane region" description="Helical" evidence="1">
    <location>
        <begin position="137"/>
        <end position="159"/>
    </location>
</feature>
<accession>A0A2S7EVX4</accession>
<dbReference type="RefSeq" id="WP_046979579.1">
    <property type="nucleotide sequence ID" value="NZ_CP043476.1"/>
</dbReference>
<gene>
    <name evidence="2" type="ORF">XhyaCFBP1156_11435</name>
</gene>
<organism evidence="2 3">
    <name type="scientific">Xanthomonas hyacinthi</name>
    <dbReference type="NCBI Taxonomy" id="56455"/>
    <lineage>
        <taxon>Bacteria</taxon>
        <taxon>Pseudomonadati</taxon>
        <taxon>Pseudomonadota</taxon>
        <taxon>Gammaproteobacteria</taxon>
        <taxon>Lysobacterales</taxon>
        <taxon>Lysobacteraceae</taxon>
        <taxon>Xanthomonas</taxon>
    </lineage>
</organism>
<dbReference type="EMBL" id="MDEG01000009">
    <property type="protein sequence ID" value="PPU97284.1"/>
    <property type="molecule type" value="Genomic_DNA"/>
</dbReference>
<dbReference type="AlphaFoldDB" id="A0A2S7EVX4"/>
<keyword evidence="1" id="KW-0812">Transmembrane</keyword>
<evidence type="ECO:0008006" key="4">
    <source>
        <dbReference type="Google" id="ProtNLM"/>
    </source>
</evidence>
<feature type="transmembrane region" description="Helical" evidence="1">
    <location>
        <begin position="67"/>
        <end position="84"/>
    </location>
</feature>
<dbReference type="OrthoDB" id="6038141at2"/>
<reference evidence="3" key="1">
    <citation type="submission" date="2016-08" db="EMBL/GenBank/DDBJ databases">
        <authorList>
            <person name="Merda D."/>
            <person name="Briand M."/>
            <person name="Taghouti G."/>
            <person name="Carrere S."/>
            <person name="Gouzy J."/>
            <person name="Portier P."/>
            <person name="Jacques M.-A."/>
            <person name="Fischer-Le Saux M."/>
        </authorList>
    </citation>
    <scope>NUCLEOTIDE SEQUENCE [LARGE SCALE GENOMIC DNA]</scope>
    <source>
        <strain evidence="3">CFBP1156</strain>
    </source>
</reference>